<feature type="domain" description="Glucose-6-phosphate dehydrogenase assembly protein OpcA N-terminal" evidence="1">
    <location>
        <begin position="74"/>
        <end position="188"/>
    </location>
</feature>
<evidence type="ECO:0000259" key="1">
    <source>
        <dbReference type="Pfam" id="PF10128"/>
    </source>
</evidence>
<dbReference type="Pfam" id="PF10128">
    <property type="entry name" value="OpcA_G6PD_assem"/>
    <property type="match status" value="1"/>
</dbReference>
<reference evidence="3 4" key="1">
    <citation type="journal article" date="2012" name="ISME J.">
        <title>Nitrification expanded: discovery, physiology and genomics of a nitrite-oxidizing bacterium from the phylum Chloroflexi.</title>
        <authorList>
            <person name="Sorokin D.Y."/>
            <person name="Lucker S."/>
            <person name="Vejmelkova D."/>
            <person name="Kostrikina N.A."/>
            <person name="Kleerebezem R."/>
            <person name="Rijpstra W.I."/>
            <person name="Damste J.S."/>
            <person name="Le Paslier D."/>
            <person name="Muyzer G."/>
            <person name="Wagner M."/>
            <person name="van Loosdrecht M.C."/>
            <person name="Daims H."/>
        </authorList>
    </citation>
    <scope>NUCLEOTIDE SEQUENCE [LARGE SCALE GENOMIC DNA]</scope>
    <source>
        <strain evidence="4">none</strain>
    </source>
</reference>
<name>I4EGD1_9BACT</name>
<dbReference type="RefSeq" id="WP_008477320.1">
    <property type="nucleotide sequence ID" value="NZ_CAGS01000189.1"/>
</dbReference>
<gene>
    <name evidence="3" type="ORF">NITHO_2690012</name>
</gene>
<dbReference type="Proteomes" id="UP000004221">
    <property type="component" value="Unassembled WGS sequence"/>
</dbReference>
<protein>
    <submittedName>
        <fullName evidence="3">Putative Glucose-6-phosphate dehydrogenase subunit</fullName>
    </submittedName>
</protein>
<evidence type="ECO:0000313" key="4">
    <source>
        <dbReference type="Proteomes" id="UP000004221"/>
    </source>
</evidence>
<keyword evidence="4" id="KW-1185">Reference proteome</keyword>
<dbReference type="InterPro" id="IPR046802">
    <property type="entry name" value="OpcA_G6PD_C"/>
</dbReference>
<organism evidence="3 4">
    <name type="scientific">Nitrolancea hollandica Lb</name>
    <dbReference type="NCBI Taxonomy" id="1129897"/>
    <lineage>
        <taxon>Bacteria</taxon>
        <taxon>Pseudomonadati</taxon>
        <taxon>Thermomicrobiota</taxon>
        <taxon>Thermomicrobia</taxon>
        <taxon>Sphaerobacterales</taxon>
        <taxon>Sphaerobacterineae</taxon>
        <taxon>Sphaerobacteraceae</taxon>
        <taxon>Nitrolancea</taxon>
    </lineage>
</organism>
<accession>I4EGD1</accession>
<dbReference type="InterPro" id="IPR046801">
    <property type="entry name" value="OpcA_G6PD_N"/>
</dbReference>
<sequence length="396" mass="43915">MIKLKNVTKEVRGIPGPEIDVRAIERELASLWAVPRAVEAGGVEIVPTRTSVLNLVVYAPNPELAARASRLIESLATYHPSRVIIFSVTDDPKALETDIDARVTSYCRVESPEHVAACVEQVMIAVPPDAIQLLPSVIAPLTLPDLPTFLWWMGQPPLNDPRLCRIAQATDRLILDSSTFTRPTPSLIREAEFCSQQASECMISDLNWARVTGWRETISHFFDIPDCRWALEYVTRLSIRYGRAEGRPDNPAQALLLIGWMSDRLGWHVESAEKRSENTWAFTAADPGGRAILVELTSQPAPPAFDGQILAVNLTASDGFQSAYLEAARVGDLSVISTTARTDGHLHVERAVHCPPPDLHGLLMSELKLVSRDRIFERALQEGRRYANWMRSQAGS</sequence>
<comment type="caution">
    <text evidence="3">The sequence shown here is derived from an EMBL/GenBank/DDBJ whole genome shotgun (WGS) entry which is preliminary data.</text>
</comment>
<dbReference type="PANTHER" id="PTHR38658:SF1">
    <property type="entry name" value="OXPP CYCLE PROTEIN OPCA-RELATED"/>
    <property type="match status" value="1"/>
</dbReference>
<evidence type="ECO:0000259" key="2">
    <source>
        <dbReference type="Pfam" id="PF20171"/>
    </source>
</evidence>
<dbReference type="AlphaFoldDB" id="I4EGD1"/>
<evidence type="ECO:0000313" key="3">
    <source>
        <dbReference type="EMBL" id="CCF83743.1"/>
    </source>
</evidence>
<dbReference type="InterPro" id="IPR004555">
    <property type="entry name" value="G6PDH_assembly_OpcA"/>
</dbReference>
<proteinExistence type="predicted"/>
<dbReference type="PANTHER" id="PTHR38658">
    <property type="entry name" value="OXPP CYCLE PROTEIN OPCA-RELATED"/>
    <property type="match status" value="1"/>
</dbReference>
<dbReference type="OrthoDB" id="128564at2"/>
<dbReference type="Pfam" id="PF20171">
    <property type="entry name" value="OpcA_G6PD_C"/>
    <property type="match status" value="1"/>
</dbReference>
<dbReference type="EMBL" id="CAGS01000189">
    <property type="protein sequence ID" value="CCF83743.1"/>
    <property type="molecule type" value="Genomic_DNA"/>
</dbReference>
<feature type="domain" description="Glucose-6-phosphate dehydrogenase assembly protein OpcA C-terminal" evidence="2">
    <location>
        <begin position="203"/>
        <end position="380"/>
    </location>
</feature>